<comment type="caution">
    <text evidence="1">The sequence shown here is derived from an EMBL/GenBank/DDBJ whole genome shotgun (WGS) entry which is preliminary data.</text>
</comment>
<name>A0A834XDV7_9FABA</name>
<protein>
    <submittedName>
        <fullName evidence="1">Uncharacterized protein</fullName>
    </submittedName>
</protein>
<evidence type="ECO:0000313" key="2">
    <source>
        <dbReference type="Proteomes" id="UP000634136"/>
    </source>
</evidence>
<organism evidence="1 2">
    <name type="scientific">Senna tora</name>
    <dbReference type="NCBI Taxonomy" id="362788"/>
    <lineage>
        <taxon>Eukaryota</taxon>
        <taxon>Viridiplantae</taxon>
        <taxon>Streptophyta</taxon>
        <taxon>Embryophyta</taxon>
        <taxon>Tracheophyta</taxon>
        <taxon>Spermatophyta</taxon>
        <taxon>Magnoliopsida</taxon>
        <taxon>eudicotyledons</taxon>
        <taxon>Gunneridae</taxon>
        <taxon>Pentapetalae</taxon>
        <taxon>rosids</taxon>
        <taxon>fabids</taxon>
        <taxon>Fabales</taxon>
        <taxon>Fabaceae</taxon>
        <taxon>Caesalpinioideae</taxon>
        <taxon>Cassia clade</taxon>
        <taxon>Senna</taxon>
    </lineage>
</organism>
<accession>A0A834XDV7</accession>
<proteinExistence type="predicted"/>
<dbReference type="AlphaFoldDB" id="A0A834XDV7"/>
<sequence length="47" mass="5314">MELVAMRDIKRVSGSPADLVMEMDELAEYKRSASEAEASFFHFFGIT</sequence>
<dbReference type="EMBL" id="JAAIUW010000002">
    <property type="protein sequence ID" value="KAF7842763.1"/>
    <property type="molecule type" value="Genomic_DNA"/>
</dbReference>
<evidence type="ECO:0000313" key="1">
    <source>
        <dbReference type="EMBL" id="KAF7842763.1"/>
    </source>
</evidence>
<reference evidence="1" key="1">
    <citation type="submission" date="2020-09" db="EMBL/GenBank/DDBJ databases">
        <title>Genome-Enabled Discovery of Anthraquinone Biosynthesis in Senna tora.</title>
        <authorList>
            <person name="Kang S.-H."/>
            <person name="Pandey R.P."/>
            <person name="Lee C.-M."/>
            <person name="Sim J.-S."/>
            <person name="Jeong J.-T."/>
            <person name="Choi B.-S."/>
            <person name="Jung M."/>
            <person name="Ginzburg D."/>
            <person name="Zhao K."/>
            <person name="Won S.Y."/>
            <person name="Oh T.-J."/>
            <person name="Yu Y."/>
            <person name="Kim N.-H."/>
            <person name="Lee O.R."/>
            <person name="Lee T.-H."/>
            <person name="Bashyal P."/>
            <person name="Kim T.-S."/>
            <person name="Lee W.-H."/>
            <person name="Kawkins C."/>
            <person name="Kim C.-K."/>
            <person name="Kim J.S."/>
            <person name="Ahn B.O."/>
            <person name="Rhee S.Y."/>
            <person name="Sohng J.K."/>
        </authorList>
    </citation>
    <scope>NUCLEOTIDE SEQUENCE</scope>
    <source>
        <tissue evidence="1">Leaf</tissue>
    </source>
</reference>
<gene>
    <name evidence="1" type="ORF">G2W53_005061</name>
</gene>
<dbReference type="Proteomes" id="UP000634136">
    <property type="component" value="Unassembled WGS sequence"/>
</dbReference>
<keyword evidence="2" id="KW-1185">Reference proteome</keyword>